<proteinExistence type="inferred from homology"/>
<dbReference type="PANTHER" id="PTHR19353">
    <property type="entry name" value="FATTY ACID DESATURASE 2"/>
    <property type="match status" value="1"/>
</dbReference>
<evidence type="ECO:0000259" key="10">
    <source>
        <dbReference type="PROSITE" id="PS50255"/>
    </source>
</evidence>
<dbReference type="InterPro" id="IPR001199">
    <property type="entry name" value="Cyt_B5-like_heme/steroid-bd"/>
</dbReference>
<feature type="transmembrane region" description="Helical" evidence="9">
    <location>
        <begin position="374"/>
        <end position="394"/>
    </location>
</feature>
<evidence type="ECO:0000256" key="8">
    <source>
        <dbReference type="SAM" id="MobiDB-lite"/>
    </source>
</evidence>
<feature type="transmembrane region" description="Helical" evidence="9">
    <location>
        <begin position="163"/>
        <end position="184"/>
    </location>
</feature>
<evidence type="ECO:0000256" key="7">
    <source>
        <dbReference type="ARBA" id="ARBA00023136"/>
    </source>
</evidence>
<organism evidence="11 12">
    <name type="scientific">Phytophthora lilii</name>
    <dbReference type="NCBI Taxonomy" id="2077276"/>
    <lineage>
        <taxon>Eukaryota</taxon>
        <taxon>Sar</taxon>
        <taxon>Stramenopiles</taxon>
        <taxon>Oomycota</taxon>
        <taxon>Peronosporomycetes</taxon>
        <taxon>Peronosporales</taxon>
        <taxon>Peronosporaceae</taxon>
        <taxon>Phytophthora</taxon>
    </lineage>
</organism>
<evidence type="ECO:0000256" key="5">
    <source>
        <dbReference type="ARBA" id="ARBA00023002"/>
    </source>
</evidence>
<evidence type="ECO:0000256" key="3">
    <source>
        <dbReference type="ARBA" id="ARBA00022692"/>
    </source>
</evidence>
<dbReference type="OrthoDB" id="260519at2759"/>
<feature type="domain" description="Cytochrome b5 heme-binding" evidence="10">
    <location>
        <begin position="51"/>
        <end position="124"/>
    </location>
</feature>
<keyword evidence="7 9" id="KW-0472">Membrane</keyword>
<feature type="region of interest" description="Disordered" evidence="8">
    <location>
        <begin position="1"/>
        <end position="22"/>
    </location>
</feature>
<keyword evidence="3 9" id="KW-0812">Transmembrane</keyword>
<keyword evidence="5" id="KW-0560">Oxidoreductase</keyword>
<dbReference type="InterPro" id="IPR036400">
    <property type="entry name" value="Cyt_B5-like_heme/steroid_sf"/>
</dbReference>
<dbReference type="GO" id="GO:0016717">
    <property type="term" value="F:oxidoreductase activity, acting on paired donors, with oxidation of a pair of donors resulting in the reduction of molecular oxygen to two molecules of water"/>
    <property type="evidence" value="ECO:0007669"/>
    <property type="project" value="TreeGrafter"/>
</dbReference>
<dbReference type="AlphaFoldDB" id="A0A9W6TBR0"/>
<comment type="caution">
    <text evidence="11">The sequence shown here is derived from an EMBL/GenBank/DDBJ whole genome shotgun (WGS) entry which is preliminary data.</text>
</comment>
<dbReference type="EMBL" id="BSXW01000062">
    <property type="protein sequence ID" value="GMF11057.1"/>
    <property type="molecule type" value="Genomic_DNA"/>
</dbReference>
<evidence type="ECO:0000256" key="4">
    <source>
        <dbReference type="ARBA" id="ARBA00022989"/>
    </source>
</evidence>
<feature type="transmembrane region" description="Helical" evidence="9">
    <location>
        <begin position="196"/>
        <end position="218"/>
    </location>
</feature>
<comment type="similarity">
    <text evidence="2">Belongs to the fatty acid desaturase type 1 family.</text>
</comment>
<dbReference type="Pfam" id="PF00487">
    <property type="entry name" value="FA_desaturase"/>
    <property type="match status" value="1"/>
</dbReference>
<evidence type="ECO:0000313" key="11">
    <source>
        <dbReference type="EMBL" id="GMF11057.1"/>
    </source>
</evidence>
<feature type="transmembrane region" description="Helical" evidence="9">
    <location>
        <begin position="230"/>
        <end position="251"/>
    </location>
</feature>
<keyword evidence="4 9" id="KW-1133">Transmembrane helix</keyword>
<reference evidence="11" key="1">
    <citation type="submission" date="2023-04" db="EMBL/GenBank/DDBJ databases">
        <title>Phytophthora lilii NBRC 32176.</title>
        <authorList>
            <person name="Ichikawa N."/>
            <person name="Sato H."/>
            <person name="Tonouchi N."/>
        </authorList>
    </citation>
    <scope>NUCLEOTIDE SEQUENCE</scope>
    <source>
        <strain evidence="11">NBRC 32176</strain>
    </source>
</reference>
<name>A0A9W6TBR0_9STRA</name>
<sequence length="499" mass="56908">MCTPQPPVYNASINNRPGRATTTGTVASVPDFPAAPQGISTMVDGPKTSSRRKISWQEIAQHNTYANAWVVIHHKVYDISKWDGHPGGMVMLSQAGEDATDIFTVCHPTSSWKLLEQFCIGDVDESTAPGLNDLSDEQKAKKARTDEFISAYRRLRIKIKGMGLYDASMVYYAWKILSTFGLWMASVAICYHFESWPMYMLAACVMGLFWQQSGWLAHDVLHHQVWENHMIGNVMGVIIGDIWMGFSVQWWKNKHNFHHAVPNLIGDAKTKYLGDPDIDTMPLLAWSKHMASKAYESSWGPFFISHQAVIYFPLLLFARFSWLLQSYYYVFKGFAFGKYDPVDLPNGEKFGLLVHYLWNVLLPVVTGMSIAQGLAFFMISQMSCGAFLAVVFSVGHNGMSVYEREDKPDFWKLQVTTTRNITPGFFMDWFCGGLNYQIEHHLFPMMPRHNLQKVNPLVKSLCKEYDVRFHETGFYRGLVEVVDELAEISKEFLLEFPAM</sequence>
<dbReference type="Proteomes" id="UP001165083">
    <property type="component" value="Unassembled WGS sequence"/>
</dbReference>
<feature type="transmembrane region" description="Helical" evidence="9">
    <location>
        <begin position="350"/>
        <end position="368"/>
    </location>
</feature>
<keyword evidence="6" id="KW-0443">Lipid metabolism</keyword>
<accession>A0A9W6TBR0</accession>
<evidence type="ECO:0000256" key="9">
    <source>
        <dbReference type="SAM" id="Phobius"/>
    </source>
</evidence>
<dbReference type="GO" id="GO:0006629">
    <property type="term" value="P:lipid metabolic process"/>
    <property type="evidence" value="ECO:0007669"/>
    <property type="project" value="UniProtKB-KW"/>
</dbReference>
<comment type="subcellular location">
    <subcellularLocation>
        <location evidence="1">Membrane</location>
        <topology evidence="1">Multi-pass membrane protein</topology>
    </subcellularLocation>
</comment>
<dbReference type="PIRSF" id="PIRSF015921">
    <property type="entry name" value="FA_sphinglp_des"/>
    <property type="match status" value="1"/>
</dbReference>
<dbReference type="SUPFAM" id="SSF55856">
    <property type="entry name" value="Cytochrome b5-like heme/steroid binding domain"/>
    <property type="match status" value="1"/>
</dbReference>
<protein>
    <submittedName>
        <fullName evidence="11">Unnamed protein product</fullName>
    </submittedName>
</protein>
<dbReference type="GO" id="GO:0016020">
    <property type="term" value="C:membrane"/>
    <property type="evidence" value="ECO:0007669"/>
    <property type="project" value="UniProtKB-SubCell"/>
</dbReference>
<evidence type="ECO:0000256" key="2">
    <source>
        <dbReference type="ARBA" id="ARBA00009295"/>
    </source>
</evidence>
<dbReference type="PROSITE" id="PS50255">
    <property type="entry name" value="CYTOCHROME_B5_2"/>
    <property type="match status" value="1"/>
</dbReference>
<dbReference type="InterPro" id="IPR005804">
    <property type="entry name" value="FA_desaturase_dom"/>
</dbReference>
<evidence type="ECO:0000256" key="6">
    <source>
        <dbReference type="ARBA" id="ARBA00023098"/>
    </source>
</evidence>
<dbReference type="InterPro" id="IPR012171">
    <property type="entry name" value="Fatty_acid_desaturase"/>
</dbReference>
<feature type="compositionally biased region" description="Polar residues" evidence="8">
    <location>
        <begin position="11"/>
        <end position="22"/>
    </location>
</feature>
<feature type="transmembrane region" description="Helical" evidence="9">
    <location>
        <begin position="308"/>
        <end position="330"/>
    </location>
</feature>
<dbReference type="Pfam" id="PF00173">
    <property type="entry name" value="Cyt-b5"/>
    <property type="match status" value="1"/>
</dbReference>
<evidence type="ECO:0000313" key="12">
    <source>
        <dbReference type="Proteomes" id="UP001165083"/>
    </source>
</evidence>
<dbReference type="Gene3D" id="3.10.120.10">
    <property type="entry name" value="Cytochrome b5-like heme/steroid binding domain"/>
    <property type="match status" value="1"/>
</dbReference>
<dbReference type="PANTHER" id="PTHR19353:SF88">
    <property type="entry name" value="DELTA(5) FATTY ACID DESATURASE FAT-4"/>
    <property type="match status" value="1"/>
</dbReference>
<evidence type="ECO:0000256" key="1">
    <source>
        <dbReference type="ARBA" id="ARBA00004141"/>
    </source>
</evidence>
<dbReference type="CDD" id="cd03506">
    <property type="entry name" value="Delta6-FADS-like"/>
    <property type="match status" value="1"/>
</dbReference>
<keyword evidence="12" id="KW-1185">Reference proteome</keyword>
<dbReference type="SMART" id="SM01117">
    <property type="entry name" value="Cyt-b5"/>
    <property type="match status" value="1"/>
</dbReference>
<gene>
    <name evidence="11" type="ORF">Plil01_000180100</name>
</gene>